<evidence type="ECO:0000256" key="2">
    <source>
        <dbReference type="SAM" id="MobiDB-lite"/>
    </source>
</evidence>
<accession>A0A101AE84</accession>
<keyword evidence="5" id="KW-1185">Reference proteome</keyword>
<keyword evidence="3" id="KW-1133">Transmembrane helix</keyword>
<dbReference type="Proteomes" id="UP000053707">
    <property type="component" value="Unassembled WGS sequence"/>
</dbReference>
<feature type="transmembrane region" description="Helical" evidence="3">
    <location>
        <begin position="121"/>
        <end position="141"/>
    </location>
</feature>
<reference evidence="4 5" key="1">
    <citation type="submission" date="2016-01" db="EMBL/GenBank/DDBJ databases">
        <authorList>
            <consortium name="TB Trials Study Group"/>
            <person name="Sutton G."/>
            <person name="Brinkac L."/>
            <person name="Sanka R."/>
            <person name="Adams M."/>
            <person name="Lau E.L."/>
            <person name="Macaden R."/>
            <person name="Grewal H.M.S."/>
        </authorList>
    </citation>
    <scope>NUCLEOTIDE SEQUENCE [LARGE SCALE GENOMIC DNA]</scope>
    <source>
        <strain evidence="4 5">IS-1744</strain>
    </source>
</reference>
<proteinExistence type="predicted"/>
<organism evidence="4 5">
    <name type="scientific">Mycobacterium lehmannii</name>
    <dbReference type="NCBI Taxonomy" id="2048550"/>
    <lineage>
        <taxon>Bacteria</taxon>
        <taxon>Bacillati</taxon>
        <taxon>Actinomycetota</taxon>
        <taxon>Actinomycetes</taxon>
        <taxon>Mycobacteriales</taxon>
        <taxon>Mycobacteriaceae</taxon>
        <taxon>Mycobacterium</taxon>
    </lineage>
</organism>
<feature type="compositionally biased region" description="Basic residues" evidence="2">
    <location>
        <begin position="7"/>
        <end position="23"/>
    </location>
</feature>
<evidence type="ECO:0000256" key="3">
    <source>
        <dbReference type="SAM" id="Phobius"/>
    </source>
</evidence>
<feature type="region of interest" description="Disordered" evidence="2">
    <location>
        <begin position="304"/>
        <end position="329"/>
    </location>
</feature>
<name>A0A101AE84_9MYCO</name>
<dbReference type="EMBL" id="LQIR01000001">
    <property type="protein sequence ID" value="KUI21202.1"/>
    <property type="molecule type" value="Genomic_DNA"/>
</dbReference>
<sequence>MNAKQAKQTKQRKPAKPAKRAKAVRSADERRRTGAQRRSADAQARRKPTREQRPQRSAPQTNPIPRPTGAPSRPKNASQAKARAKARKAKAPKVVRTPLRQRIIVKLASVELSPRALVARVPFVVLVIGALGVGLGTTLWLSTDAAERSYQLGNARETNQALLQQKEALERDVLEAQAAPALAEAARELGMIPSRDTAHLVQDPAGNWVVVGTPKPAEGVPPPPLNTPLPDATPQAPPPGPRPPAPRVVDPREVTVRMPTRTAPTPNVPTPNVPGAAVPQAIPAAPQALPGQPPVPGAAPGPMVPPAAPMAPTDALHIPNPQVLPGPVPGAEQFSPAVVPPAVVPPAGPGA</sequence>
<gene>
    <name evidence="4" type="ORF">AU192_12260</name>
</gene>
<protein>
    <submittedName>
        <fullName evidence="4">Uncharacterized protein</fullName>
    </submittedName>
</protein>
<feature type="region of interest" description="Disordered" evidence="2">
    <location>
        <begin position="214"/>
        <end position="250"/>
    </location>
</feature>
<keyword evidence="3" id="KW-0812">Transmembrane</keyword>
<evidence type="ECO:0000256" key="1">
    <source>
        <dbReference type="SAM" id="Coils"/>
    </source>
</evidence>
<feature type="compositionally biased region" description="Basic residues" evidence="2">
    <location>
        <begin position="82"/>
        <end position="93"/>
    </location>
</feature>
<evidence type="ECO:0000313" key="4">
    <source>
        <dbReference type="EMBL" id="KUI21202.1"/>
    </source>
</evidence>
<comment type="caution">
    <text evidence="4">The sequence shown here is derived from an EMBL/GenBank/DDBJ whole genome shotgun (WGS) entry which is preliminary data.</text>
</comment>
<keyword evidence="3" id="KW-0472">Membrane</keyword>
<dbReference type="AlphaFoldDB" id="A0A101AE84"/>
<feature type="coiled-coil region" evidence="1">
    <location>
        <begin position="152"/>
        <end position="179"/>
    </location>
</feature>
<feature type="compositionally biased region" description="Basic and acidic residues" evidence="2">
    <location>
        <begin position="25"/>
        <end position="54"/>
    </location>
</feature>
<feature type="compositionally biased region" description="Pro residues" evidence="2">
    <location>
        <begin position="235"/>
        <end position="246"/>
    </location>
</feature>
<feature type="region of interest" description="Disordered" evidence="2">
    <location>
        <begin position="1"/>
        <end position="93"/>
    </location>
</feature>
<dbReference type="RefSeq" id="WP_064393998.1">
    <property type="nucleotide sequence ID" value="NZ_LQIR01000001.1"/>
</dbReference>
<keyword evidence="1" id="KW-0175">Coiled coil</keyword>
<evidence type="ECO:0000313" key="5">
    <source>
        <dbReference type="Proteomes" id="UP000053707"/>
    </source>
</evidence>